<dbReference type="PANTHER" id="PTHR42928:SF5">
    <property type="entry name" value="BLR1237 PROTEIN"/>
    <property type="match status" value="1"/>
</dbReference>
<dbReference type="Gene3D" id="3.40.190.150">
    <property type="entry name" value="Bordetella uptake gene, domain 1"/>
    <property type="match status" value="1"/>
</dbReference>
<keyword evidence="2" id="KW-0732">Signal</keyword>
<keyword evidence="4" id="KW-1185">Reference proteome</keyword>
<dbReference type="PIRSF" id="PIRSF017082">
    <property type="entry name" value="YflP"/>
    <property type="match status" value="1"/>
</dbReference>
<organism evidence="3 4">
    <name type="scientific">Cupriavidus basilensis</name>
    <dbReference type="NCBI Taxonomy" id="68895"/>
    <lineage>
        <taxon>Bacteria</taxon>
        <taxon>Pseudomonadati</taxon>
        <taxon>Pseudomonadota</taxon>
        <taxon>Betaproteobacteria</taxon>
        <taxon>Burkholderiales</taxon>
        <taxon>Burkholderiaceae</taxon>
        <taxon>Cupriavidus</taxon>
    </lineage>
</organism>
<dbReference type="Proteomes" id="UP001216674">
    <property type="component" value="Unassembled WGS sequence"/>
</dbReference>
<dbReference type="CDD" id="cd07012">
    <property type="entry name" value="PBP2_Bug_TTT"/>
    <property type="match status" value="1"/>
</dbReference>
<dbReference type="SUPFAM" id="SSF53850">
    <property type="entry name" value="Periplasmic binding protein-like II"/>
    <property type="match status" value="1"/>
</dbReference>
<name>A0ABT6ASC5_9BURK</name>
<dbReference type="Gene3D" id="3.40.190.10">
    <property type="entry name" value="Periplasmic binding protein-like II"/>
    <property type="match status" value="1"/>
</dbReference>
<evidence type="ECO:0000256" key="1">
    <source>
        <dbReference type="ARBA" id="ARBA00006987"/>
    </source>
</evidence>
<protein>
    <submittedName>
        <fullName evidence="3">Tripartite tricarboxylate transporter substrate binding protein</fullName>
    </submittedName>
</protein>
<comment type="similarity">
    <text evidence="1">Belongs to the UPF0065 (bug) family.</text>
</comment>
<dbReference type="InterPro" id="IPR042100">
    <property type="entry name" value="Bug_dom1"/>
</dbReference>
<feature type="chain" id="PRO_5045722373" evidence="2">
    <location>
        <begin position="30"/>
        <end position="327"/>
    </location>
</feature>
<dbReference type="PANTHER" id="PTHR42928">
    <property type="entry name" value="TRICARBOXYLATE-BINDING PROTEIN"/>
    <property type="match status" value="1"/>
</dbReference>
<evidence type="ECO:0000313" key="3">
    <source>
        <dbReference type="EMBL" id="MDF3835520.1"/>
    </source>
</evidence>
<gene>
    <name evidence="3" type="ORF">P3W85_21565</name>
</gene>
<dbReference type="Pfam" id="PF03401">
    <property type="entry name" value="TctC"/>
    <property type="match status" value="1"/>
</dbReference>
<comment type="caution">
    <text evidence="3">The sequence shown here is derived from an EMBL/GenBank/DDBJ whole genome shotgun (WGS) entry which is preliminary data.</text>
</comment>
<accession>A0ABT6ASC5</accession>
<evidence type="ECO:0000313" key="4">
    <source>
        <dbReference type="Proteomes" id="UP001216674"/>
    </source>
</evidence>
<dbReference type="EMBL" id="JARJLM010000361">
    <property type="protein sequence ID" value="MDF3835520.1"/>
    <property type="molecule type" value="Genomic_DNA"/>
</dbReference>
<sequence>MIKADIRTALAQVLGGASLALVAIVPAHAVDPYPTKPIRIVVASAPGGLLDMVTRMVAQRMETKLGQSIVVENRSGGGTLVGIRSVRSAPADGYTLLAVTNTITGLPAVKLEPGYDLLKDFTGIGPMARSPWMMVVGASQPDKNAADFIARAKAQPNALSFGSNGFGTTPYFAAQSFLQRAGVKALHVPYKGNSAVYPDLISGRVTMMFDGVGSAAAMVKGGQIRALGVSSTKRLPAYPDLPTLAEQGLPNYSSYFYVGLFAPARTPKDVVQKLSAAMQASSKELHDRLEKDGIEPMAVSPDEFNQSLKRELAEMAKLAADLGIQKE</sequence>
<dbReference type="RefSeq" id="WP_276266274.1">
    <property type="nucleotide sequence ID" value="NZ_JARJLM010000361.1"/>
</dbReference>
<feature type="signal peptide" evidence="2">
    <location>
        <begin position="1"/>
        <end position="29"/>
    </location>
</feature>
<proteinExistence type="inferred from homology"/>
<reference evidence="3 4" key="1">
    <citation type="submission" date="2023-03" db="EMBL/GenBank/DDBJ databases">
        <title>Draft assemblies of triclosan tolerant bacteria isolated from returned activated sludge.</title>
        <authorList>
            <person name="Van Hamelsveld S."/>
        </authorList>
    </citation>
    <scope>NUCLEOTIDE SEQUENCE [LARGE SCALE GENOMIC DNA]</scope>
    <source>
        <strain evidence="3 4">GW210010_S58</strain>
    </source>
</reference>
<dbReference type="InterPro" id="IPR005064">
    <property type="entry name" value="BUG"/>
</dbReference>
<evidence type="ECO:0000256" key="2">
    <source>
        <dbReference type="SAM" id="SignalP"/>
    </source>
</evidence>